<dbReference type="InterPro" id="IPR016162">
    <property type="entry name" value="Ald_DH_N"/>
</dbReference>
<dbReference type="Pfam" id="PF00171">
    <property type="entry name" value="Aldedh"/>
    <property type="match status" value="1"/>
</dbReference>
<gene>
    <name evidence="8" type="ORF">BUY34_13270</name>
</gene>
<evidence type="ECO:0000256" key="5">
    <source>
        <dbReference type="PROSITE-ProRule" id="PRU10007"/>
    </source>
</evidence>
<evidence type="ECO:0000256" key="6">
    <source>
        <dbReference type="RuleBase" id="RU003345"/>
    </source>
</evidence>
<proteinExistence type="inferred from homology"/>
<feature type="non-terminal residue" evidence="8">
    <location>
        <position position="266"/>
    </location>
</feature>
<reference evidence="8 9" key="1">
    <citation type="journal article" date="2016" name="Front. Microbiol.">
        <title>Comprehensive Phylogenetic Analysis of Bovine Non-aureus Staphylococci Species Based on Whole-Genome Sequencing.</title>
        <authorList>
            <person name="Naushad S."/>
            <person name="Barkema H.W."/>
            <person name="Luby C."/>
            <person name="Condas L.A."/>
            <person name="Nobrega D.B."/>
            <person name="Carson D.A."/>
            <person name="De Buck J."/>
        </authorList>
    </citation>
    <scope>NUCLEOTIDE SEQUENCE [LARGE SCALE GENOMIC DNA]</scope>
    <source>
        <strain evidence="8 9">SNUC 3829</strain>
    </source>
</reference>
<comment type="pathway">
    <text evidence="4">Amine and polyamine biosynthesis; betaine biosynthesis via choline pathway; betaine from betaine aldehyde: step 1/1.</text>
</comment>
<dbReference type="InterPro" id="IPR015590">
    <property type="entry name" value="Aldehyde_DH_dom"/>
</dbReference>
<dbReference type="PROSITE" id="PS00070">
    <property type="entry name" value="ALDEHYDE_DEHYDR_CYS"/>
    <property type="match status" value="1"/>
</dbReference>
<name>A0A2T4LP25_9STAP</name>
<evidence type="ECO:0000256" key="2">
    <source>
        <dbReference type="ARBA" id="ARBA00023002"/>
    </source>
</evidence>
<evidence type="ECO:0000256" key="3">
    <source>
        <dbReference type="ARBA" id="ARBA00023027"/>
    </source>
</evidence>
<dbReference type="Gene3D" id="3.40.605.10">
    <property type="entry name" value="Aldehyde Dehydrogenase, Chain A, domain 1"/>
    <property type="match status" value="1"/>
</dbReference>
<dbReference type="EMBL" id="PYZR01000312">
    <property type="protein sequence ID" value="PTF59523.1"/>
    <property type="molecule type" value="Genomic_DNA"/>
</dbReference>
<dbReference type="PANTHER" id="PTHR43860:SF2">
    <property type="entry name" value="BETAINE ALDEHYDE DEHYDROGENASE-RELATED"/>
    <property type="match status" value="1"/>
</dbReference>
<dbReference type="GO" id="GO:0016620">
    <property type="term" value="F:oxidoreductase activity, acting on the aldehyde or oxo group of donors, NAD or NADP as acceptor"/>
    <property type="evidence" value="ECO:0007669"/>
    <property type="project" value="InterPro"/>
</dbReference>
<sequence length="266" mass="28588">VLGKGSEVGEPLSSHPEVDLVSFTGGIQTGKHIMKQAADHVTNIALELGGKNPNVIFDDADFDLAVDQALNGGYFHAGQVCSAGSRIIVHNAIKDKFEAALIERVKNIKVGNGFDETTEMGPVISAEHRTKIENYMEIAKDENATIAIGGKRPEREDLQDGFFFEPTVITNCDTSMRIVNEEVLGTVGTIEGFDTESEAIQLANDSIYGLAGGVFTNDVGKAERVASKLKMGTVWINDFHPYFAQAPWGGYKQSGIGRELGKAGLA</sequence>
<feature type="active site" evidence="5">
    <location>
        <position position="47"/>
    </location>
</feature>
<evidence type="ECO:0000256" key="4">
    <source>
        <dbReference type="ARBA" id="ARBA00037921"/>
    </source>
</evidence>
<feature type="domain" description="Aldehyde dehydrogenase" evidence="7">
    <location>
        <begin position="1"/>
        <end position="265"/>
    </location>
</feature>
<dbReference type="RefSeq" id="WP_133170866.1">
    <property type="nucleotide sequence ID" value="NZ_PYZR01000312.1"/>
</dbReference>
<comment type="caution">
    <text evidence="8">The sequence shown here is derived from an EMBL/GenBank/DDBJ whole genome shotgun (WGS) entry which is preliminary data.</text>
</comment>
<dbReference type="AlphaFoldDB" id="A0A2T4LP25"/>
<feature type="non-terminal residue" evidence="8">
    <location>
        <position position="1"/>
    </location>
</feature>
<dbReference type="InterPro" id="IPR016161">
    <property type="entry name" value="Ald_DH/histidinol_DH"/>
</dbReference>
<dbReference type="SUPFAM" id="SSF53720">
    <property type="entry name" value="ALDH-like"/>
    <property type="match status" value="1"/>
</dbReference>
<organism evidence="8 9">
    <name type="scientific">Staphylococcus cohnii</name>
    <dbReference type="NCBI Taxonomy" id="29382"/>
    <lineage>
        <taxon>Bacteria</taxon>
        <taxon>Bacillati</taxon>
        <taxon>Bacillota</taxon>
        <taxon>Bacilli</taxon>
        <taxon>Bacillales</taxon>
        <taxon>Staphylococcaceae</taxon>
        <taxon>Staphylococcus</taxon>
        <taxon>Staphylococcus cohnii species complex</taxon>
    </lineage>
</organism>
<keyword evidence="2 6" id="KW-0560">Oxidoreductase</keyword>
<evidence type="ECO:0000313" key="9">
    <source>
        <dbReference type="Proteomes" id="UP000241208"/>
    </source>
</evidence>
<evidence type="ECO:0000259" key="7">
    <source>
        <dbReference type="Pfam" id="PF00171"/>
    </source>
</evidence>
<dbReference type="PROSITE" id="PS00687">
    <property type="entry name" value="ALDEHYDE_DEHYDR_GLU"/>
    <property type="match status" value="1"/>
</dbReference>
<dbReference type="Gene3D" id="3.40.309.10">
    <property type="entry name" value="Aldehyde Dehydrogenase, Chain A, domain 2"/>
    <property type="match status" value="1"/>
</dbReference>
<protein>
    <submittedName>
        <fullName evidence="8">Aldehyde dehydrogenase</fullName>
    </submittedName>
</protein>
<dbReference type="InterPro" id="IPR016160">
    <property type="entry name" value="Ald_DH_CS_CYS"/>
</dbReference>
<dbReference type="FunFam" id="3.40.309.10:FF:000012">
    <property type="entry name" value="Betaine aldehyde dehydrogenase"/>
    <property type="match status" value="1"/>
</dbReference>
<dbReference type="InterPro" id="IPR029510">
    <property type="entry name" value="Ald_DH_CS_GLU"/>
</dbReference>
<dbReference type="Proteomes" id="UP000241208">
    <property type="component" value="Unassembled WGS sequence"/>
</dbReference>
<evidence type="ECO:0000256" key="1">
    <source>
        <dbReference type="ARBA" id="ARBA00009986"/>
    </source>
</evidence>
<comment type="similarity">
    <text evidence="1 6">Belongs to the aldehyde dehydrogenase family.</text>
</comment>
<keyword evidence="3" id="KW-0520">NAD</keyword>
<accession>A0A2T4LP25</accession>
<dbReference type="PANTHER" id="PTHR43860">
    <property type="entry name" value="BETAINE ALDEHYDE DEHYDROGENASE"/>
    <property type="match status" value="1"/>
</dbReference>
<dbReference type="InterPro" id="IPR016163">
    <property type="entry name" value="Ald_DH_C"/>
</dbReference>
<evidence type="ECO:0000313" key="8">
    <source>
        <dbReference type="EMBL" id="PTF59523.1"/>
    </source>
</evidence>